<name>A0ACB8RKW3_9AGAM</name>
<protein>
    <submittedName>
        <fullName evidence="1">WD40 repeat-like protein</fullName>
    </submittedName>
</protein>
<feature type="non-terminal residue" evidence="1">
    <location>
        <position position="1"/>
    </location>
</feature>
<gene>
    <name evidence="1" type="ORF">FA95DRAFT_1496461</name>
</gene>
<proteinExistence type="predicted"/>
<evidence type="ECO:0000313" key="2">
    <source>
        <dbReference type="Proteomes" id="UP000814033"/>
    </source>
</evidence>
<dbReference type="EMBL" id="MU275970">
    <property type="protein sequence ID" value="KAI0044809.1"/>
    <property type="molecule type" value="Genomic_DNA"/>
</dbReference>
<reference evidence="1" key="1">
    <citation type="submission" date="2021-02" db="EMBL/GenBank/DDBJ databases">
        <authorList>
            <consortium name="DOE Joint Genome Institute"/>
            <person name="Ahrendt S."/>
            <person name="Looney B.P."/>
            <person name="Miyauchi S."/>
            <person name="Morin E."/>
            <person name="Drula E."/>
            <person name="Courty P.E."/>
            <person name="Chicoki N."/>
            <person name="Fauchery L."/>
            <person name="Kohler A."/>
            <person name="Kuo A."/>
            <person name="Labutti K."/>
            <person name="Pangilinan J."/>
            <person name="Lipzen A."/>
            <person name="Riley R."/>
            <person name="Andreopoulos W."/>
            <person name="He G."/>
            <person name="Johnson J."/>
            <person name="Barry K.W."/>
            <person name="Grigoriev I.V."/>
            <person name="Nagy L."/>
            <person name="Hibbett D."/>
            <person name="Henrissat B."/>
            <person name="Matheny P.B."/>
            <person name="Labbe J."/>
            <person name="Martin F."/>
        </authorList>
    </citation>
    <scope>NUCLEOTIDE SEQUENCE</scope>
    <source>
        <strain evidence="1">FP105234-sp</strain>
    </source>
</reference>
<keyword evidence="2" id="KW-1185">Reference proteome</keyword>
<evidence type="ECO:0000313" key="1">
    <source>
        <dbReference type="EMBL" id="KAI0044809.1"/>
    </source>
</evidence>
<reference evidence="1" key="2">
    <citation type="journal article" date="2022" name="New Phytol.">
        <title>Evolutionary transition to the ectomycorrhizal habit in the genomes of a hyperdiverse lineage of mushroom-forming fungi.</title>
        <authorList>
            <person name="Looney B."/>
            <person name="Miyauchi S."/>
            <person name="Morin E."/>
            <person name="Drula E."/>
            <person name="Courty P.E."/>
            <person name="Kohler A."/>
            <person name="Kuo A."/>
            <person name="LaButti K."/>
            <person name="Pangilinan J."/>
            <person name="Lipzen A."/>
            <person name="Riley R."/>
            <person name="Andreopoulos W."/>
            <person name="He G."/>
            <person name="Johnson J."/>
            <person name="Nolan M."/>
            <person name="Tritt A."/>
            <person name="Barry K.W."/>
            <person name="Grigoriev I.V."/>
            <person name="Nagy L.G."/>
            <person name="Hibbett D."/>
            <person name="Henrissat B."/>
            <person name="Matheny P.B."/>
            <person name="Labbe J."/>
            <person name="Martin F.M."/>
        </authorList>
    </citation>
    <scope>NUCLEOTIDE SEQUENCE</scope>
    <source>
        <strain evidence="1">FP105234-sp</strain>
    </source>
</reference>
<comment type="caution">
    <text evidence="1">The sequence shown here is derived from an EMBL/GenBank/DDBJ whole genome shotgun (WGS) entry which is preliminary data.</text>
</comment>
<sequence length="694" mass="75691">VGLLHKGNNNQIQFAYELYLSTTSKQQRSDQEQPSRTRKGQNAETTKKQDDLCTRFKETLSRENVRVHFVGAWDTVSSIGLFRGPSLPETTTGMKHVCFFRHGLALDEKRGKFLPELANGGDGPLTGKDIAVSDMYVPDIQLLCFALGGGNVPNPEANHFGPALRWMKYEAMTNGLRVSPQKDQWEPLELNLSVGWFYKAIDQWPYSRLSYRDRDSTVWWPPHRGAARQVKPGQKIHQSVFESMGINTESVASAQSTQGTGYRPLARLPDGYTWGNHQALLEPDPYLSAVTTIAQLQEVAAAEKKSLSTAHREVLEGLVLSVSLATAPNAGRVLFETLELSQNDVISCRVLATAIMAVGPDGHIEYSGPLLRDLVSMIARTPATKLYKDFIKMLCRGHQGAVNSVAFSPDSKRIASGSKDSTIRIWDVKTGETVGVPFTGHKSWVRSVAFSPNGAHIVSGSDDDTIRIWDSLTGETVAGPFTGHKSSVLSVAFSPDGTHVVSGSLDETIRIWDAQTGKTVAGPFTDHKSIVMSVAFSPDGTRVVSGSCDMSIRIWNAQTGETVAGPFSGYVRSVAFSPDGMRVVSGSYDQTIRTWDAQTGQTVAGPFTGQTYRSSYSSVAFSPGGKCVVSGSDDRTIRIWDAQTGKTVAGPLRGHTEEIWSVAYSPDGKLVASGSEDHTVRIWDAEVVDEDLWH</sequence>
<dbReference type="Proteomes" id="UP000814033">
    <property type="component" value="Unassembled WGS sequence"/>
</dbReference>
<accession>A0ACB8RKW3</accession>
<organism evidence="1 2">
    <name type="scientific">Auriscalpium vulgare</name>
    <dbReference type="NCBI Taxonomy" id="40419"/>
    <lineage>
        <taxon>Eukaryota</taxon>
        <taxon>Fungi</taxon>
        <taxon>Dikarya</taxon>
        <taxon>Basidiomycota</taxon>
        <taxon>Agaricomycotina</taxon>
        <taxon>Agaricomycetes</taxon>
        <taxon>Russulales</taxon>
        <taxon>Auriscalpiaceae</taxon>
        <taxon>Auriscalpium</taxon>
    </lineage>
</organism>